<dbReference type="Proteomes" id="UP000335636">
    <property type="component" value="Unassembled WGS sequence"/>
</dbReference>
<feature type="non-terminal residue" evidence="1">
    <location>
        <position position="56"/>
    </location>
</feature>
<sequence>ESMYHRRMIIEVVPDEIAKKPGTPTCGPVIIKLIFAKPINSKAVIEQTTPITSVIA</sequence>
<reference evidence="1" key="1">
    <citation type="submission" date="2019-04" db="EMBL/GenBank/DDBJ databases">
        <authorList>
            <person name="Alioto T."/>
            <person name="Alioto T."/>
        </authorList>
    </citation>
    <scope>NUCLEOTIDE SEQUENCE [LARGE SCALE GENOMIC DNA]</scope>
</reference>
<protein>
    <submittedName>
        <fullName evidence="1">Uncharacterized protein</fullName>
    </submittedName>
</protein>
<feature type="non-terminal residue" evidence="1">
    <location>
        <position position="1"/>
    </location>
</feature>
<dbReference type="AlphaFoldDB" id="A0A5E4D410"/>
<accession>A0A5E4D410</accession>
<evidence type="ECO:0000313" key="2">
    <source>
        <dbReference type="Proteomes" id="UP000335636"/>
    </source>
</evidence>
<evidence type="ECO:0000313" key="1">
    <source>
        <dbReference type="EMBL" id="VTJ87861.1"/>
    </source>
</evidence>
<organism evidence="1 2">
    <name type="scientific">Marmota monax</name>
    <name type="common">Woodchuck</name>
    <dbReference type="NCBI Taxonomy" id="9995"/>
    <lineage>
        <taxon>Eukaryota</taxon>
        <taxon>Metazoa</taxon>
        <taxon>Chordata</taxon>
        <taxon>Craniata</taxon>
        <taxon>Vertebrata</taxon>
        <taxon>Euteleostomi</taxon>
        <taxon>Mammalia</taxon>
        <taxon>Eutheria</taxon>
        <taxon>Euarchontoglires</taxon>
        <taxon>Glires</taxon>
        <taxon>Rodentia</taxon>
        <taxon>Sciuromorpha</taxon>
        <taxon>Sciuridae</taxon>
        <taxon>Xerinae</taxon>
        <taxon>Marmotini</taxon>
        <taxon>Marmota</taxon>
    </lineage>
</organism>
<comment type="caution">
    <text evidence="1">The sequence shown here is derived from an EMBL/GenBank/DDBJ whole genome shotgun (WGS) entry which is preliminary data.</text>
</comment>
<keyword evidence="2" id="KW-1185">Reference proteome</keyword>
<gene>
    <name evidence="1" type="ORF">MONAX_5E008684</name>
</gene>
<proteinExistence type="predicted"/>
<name>A0A5E4D410_MARMO</name>
<dbReference type="EMBL" id="CABDUW010002744">
    <property type="protein sequence ID" value="VTJ87861.1"/>
    <property type="molecule type" value="Genomic_DNA"/>
</dbReference>